<name>A0ABS0X5K9_9ACTN</name>
<dbReference type="Pfam" id="PF00877">
    <property type="entry name" value="NLPC_P60"/>
    <property type="match status" value="1"/>
</dbReference>
<feature type="compositionally biased region" description="Low complexity" evidence="5">
    <location>
        <begin position="35"/>
        <end position="45"/>
    </location>
</feature>
<evidence type="ECO:0000259" key="7">
    <source>
        <dbReference type="PROSITE" id="PS51935"/>
    </source>
</evidence>
<gene>
    <name evidence="8" type="ORF">JGB26_15405</name>
</gene>
<protein>
    <submittedName>
        <fullName evidence="8">C40 family peptidase</fullName>
    </submittedName>
</protein>
<evidence type="ECO:0000256" key="6">
    <source>
        <dbReference type="SAM" id="SignalP"/>
    </source>
</evidence>
<evidence type="ECO:0000256" key="4">
    <source>
        <dbReference type="ARBA" id="ARBA00022807"/>
    </source>
</evidence>
<dbReference type="PROSITE" id="PS51935">
    <property type="entry name" value="NLPC_P60"/>
    <property type="match status" value="1"/>
</dbReference>
<dbReference type="InterPro" id="IPR051794">
    <property type="entry name" value="PG_Endopeptidase_C40"/>
</dbReference>
<dbReference type="InterPro" id="IPR038765">
    <property type="entry name" value="Papain-like_cys_pep_sf"/>
</dbReference>
<dbReference type="PANTHER" id="PTHR47359">
    <property type="entry name" value="PEPTIDOGLYCAN DL-ENDOPEPTIDASE CWLO"/>
    <property type="match status" value="1"/>
</dbReference>
<reference evidence="8 9" key="1">
    <citation type="submission" date="2020-12" db="EMBL/GenBank/DDBJ databases">
        <title>Streptomyces typhae sp. nov., a novel endophytic actinomycete isolated from the root of cattail pollen (Typha angustifolia L.).</title>
        <authorList>
            <person name="Peng C."/>
            <person name="Liu C."/>
        </authorList>
    </citation>
    <scope>NUCLEOTIDE SEQUENCE [LARGE SCALE GENOMIC DNA]</scope>
    <source>
        <strain evidence="8 9">JCM 4753</strain>
    </source>
</reference>
<feature type="signal peptide" evidence="6">
    <location>
        <begin position="1"/>
        <end position="39"/>
    </location>
</feature>
<feature type="region of interest" description="Disordered" evidence="5">
    <location>
        <begin position="35"/>
        <end position="57"/>
    </location>
</feature>
<evidence type="ECO:0000256" key="2">
    <source>
        <dbReference type="ARBA" id="ARBA00022670"/>
    </source>
</evidence>
<dbReference type="InterPro" id="IPR000064">
    <property type="entry name" value="NLP_P60_dom"/>
</dbReference>
<feature type="chain" id="PRO_5045485898" evidence="6">
    <location>
        <begin position="40"/>
        <end position="415"/>
    </location>
</feature>
<evidence type="ECO:0000256" key="5">
    <source>
        <dbReference type="SAM" id="MobiDB-lite"/>
    </source>
</evidence>
<dbReference type="RefSeq" id="WP_198897824.1">
    <property type="nucleotide sequence ID" value="NZ_JAEKOZ010000008.1"/>
</dbReference>
<dbReference type="EMBL" id="JAEKOZ010000008">
    <property type="protein sequence ID" value="MBJ3808481.1"/>
    <property type="molecule type" value="Genomic_DNA"/>
</dbReference>
<dbReference type="Proteomes" id="UP000634780">
    <property type="component" value="Unassembled WGS sequence"/>
</dbReference>
<evidence type="ECO:0000256" key="1">
    <source>
        <dbReference type="ARBA" id="ARBA00007074"/>
    </source>
</evidence>
<sequence>MASHRKPRSRSALIRTTPALGITTAALTSVALLSQSANAAPSAPAEPGKPSLEEVQKKVDDLYQQAGVATQKYNSAKERTDKQRKKADRLLDDVAKRTDRLNEARQELGSFAAAQYRTGAVSETATMMLADDPKGFFDQNHLADRLTSRQKKAVDDYQTQQVAATKQRTKAAKSLKSLQDSRDDLRSSKQTVQTKLTEARSVLSKLTAEEKARLAAIEKRKEEAAKRKAAELARKQAAEERERKAKEAAERRERERERGQDEGSGSGSGSGSDSGSGAGSGSDTGSGSGSGSGSTDGSYAAKAQKVIAFAEKQMGKPYVWGATGPGSYDCSGLTQAAWKTAGISLPRTTWDQVKVGTTVPTSKAKPGDLVFFYDDISHVGIYIGDGKMIHAPKPGANVRVESIYYMPIHSVVRPA</sequence>
<dbReference type="Gene3D" id="3.90.1720.10">
    <property type="entry name" value="endopeptidase domain like (from Nostoc punctiforme)"/>
    <property type="match status" value="1"/>
</dbReference>
<keyword evidence="9" id="KW-1185">Reference proteome</keyword>
<feature type="region of interest" description="Disordered" evidence="5">
    <location>
        <begin position="228"/>
        <end position="297"/>
    </location>
</feature>
<feature type="domain" description="NlpC/P60" evidence="7">
    <location>
        <begin position="300"/>
        <end position="415"/>
    </location>
</feature>
<dbReference type="SUPFAM" id="SSF54001">
    <property type="entry name" value="Cysteine proteinases"/>
    <property type="match status" value="1"/>
</dbReference>
<feature type="compositionally biased region" description="Polar residues" evidence="5">
    <location>
        <begin position="157"/>
        <end position="166"/>
    </location>
</feature>
<feature type="compositionally biased region" description="Basic and acidic residues" evidence="5">
    <location>
        <begin position="228"/>
        <end position="261"/>
    </location>
</feature>
<feature type="compositionally biased region" description="Gly residues" evidence="5">
    <location>
        <begin position="262"/>
        <end position="294"/>
    </location>
</feature>
<comment type="similarity">
    <text evidence="1">Belongs to the peptidase C40 family.</text>
</comment>
<evidence type="ECO:0000313" key="9">
    <source>
        <dbReference type="Proteomes" id="UP000634780"/>
    </source>
</evidence>
<keyword evidence="6" id="KW-0732">Signal</keyword>
<keyword evidence="2" id="KW-0645">Protease</keyword>
<comment type="caution">
    <text evidence="8">The sequence shown here is derived from an EMBL/GenBank/DDBJ whole genome shotgun (WGS) entry which is preliminary data.</text>
</comment>
<keyword evidence="3" id="KW-0378">Hydrolase</keyword>
<evidence type="ECO:0000256" key="3">
    <source>
        <dbReference type="ARBA" id="ARBA00022801"/>
    </source>
</evidence>
<evidence type="ECO:0000313" key="8">
    <source>
        <dbReference type="EMBL" id="MBJ3808481.1"/>
    </source>
</evidence>
<organism evidence="8 9">
    <name type="scientific">Streptomyces flavofungini</name>
    <dbReference type="NCBI Taxonomy" id="68200"/>
    <lineage>
        <taxon>Bacteria</taxon>
        <taxon>Bacillati</taxon>
        <taxon>Actinomycetota</taxon>
        <taxon>Actinomycetes</taxon>
        <taxon>Kitasatosporales</taxon>
        <taxon>Streptomycetaceae</taxon>
        <taxon>Streptomyces</taxon>
    </lineage>
</organism>
<feature type="region of interest" description="Disordered" evidence="5">
    <location>
        <begin position="148"/>
        <end position="194"/>
    </location>
</feature>
<dbReference type="PANTHER" id="PTHR47359:SF3">
    <property type="entry name" value="NLP_P60 DOMAIN-CONTAINING PROTEIN-RELATED"/>
    <property type="match status" value="1"/>
</dbReference>
<proteinExistence type="inferred from homology"/>
<keyword evidence="4" id="KW-0788">Thiol protease</keyword>
<dbReference type="Gene3D" id="6.10.250.3150">
    <property type="match status" value="1"/>
</dbReference>
<accession>A0ABS0X5K9</accession>